<dbReference type="PIRSF" id="PIRSF003097">
    <property type="entry name" value="FtsX"/>
    <property type="match status" value="1"/>
</dbReference>
<evidence type="ECO:0000256" key="1">
    <source>
        <dbReference type="ARBA" id="ARBA00004651"/>
    </source>
</evidence>
<dbReference type="Gene3D" id="3.30.70.3040">
    <property type="match status" value="1"/>
</dbReference>
<comment type="similarity">
    <text evidence="2 10">Belongs to the ABC-4 integral membrane protein family. FtsX subfamily.</text>
</comment>
<evidence type="ECO:0000256" key="2">
    <source>
        <dbReference type="ARBA" id="ARBA00007379"/>
    </source>
</evidence>
<name>A0A383RJE0_PAEAL</name>
<feature type="domain" description="ABC3 transporter permease C-terminal" evidence="12">
    <location>
        <begin position="194"/>
        <end position="311"/>
    </location>
</feature>
<dbReference type="Pfam" id="PF02687">
    <property type="entry name" value="FtsX"/>
    <property type="match status" value="1"/>
</dbReference>
<keyword evidence="6 11" id="KW-0812">Transmembrane</keyword>
<evidence type="ECO:0000256" key="7">
    <source>
        <dbReference type="ARBA" id="ARBA00022989"/>
    </source>
</evidence>
<evidence type="ECO:0000256" key="3">
    <source>
        <dbReference type="ARBA" id="ARBA00021907"/>
    </source>
</evidence>
<feature type="transmembrane region" description="Helical" evidence="11">
    <location>
        <begin position="32"/>
        <end position="55"/>
    </location>
</feature>
<proteinExistence type="inferred from homology"/>
<sequence>MFVTRHGGNTAMIFNSLSRHVREGSKSIFRNGWMSFASISTIVISLFILGVFMLLSLNVNEMTKQIDNKVQIRVYMKLDATQEQKELVATDIGNMSEVSKVIPISKEEGMKLLEKNLGEDGKELLNGYTKDTNPLPDSFTVEVYDPATIGIVAKKISAINDTNSAKPLWKVNYGKGTVDTLLKVTATVRNFGLIIVAGLAVTAMFLISNTIKVTIMARQRELSIMKLVGATNSFIRGPFFVEGALLGIVGSLITVGLLFYGYQQLVMNFELGLQMVKLIPLQDAWLVVGSTLVGLGILIGTWGSTISIRKFLKV</sequence>
<comment type="function">
    <text evidence="10">Part of the ABC transporter FtsEX involved in asymmetric cellular division facilitating the initiation of sporulation.</text>
</comment>
<evidence type="ECO:0000313" key="14">
    <source>
        <dbReference type="EMBL" id="SYX86479.1"/>
    </source>
</evidence>
<keyword evidence="7 11" id="KW-1133">Transmembrane helix</keyword>
<evidence type="ECO:0000256" key="9">
    <source>
        <dbReference type="ARBA" id="ARBA00023306"/>
    </source>
</evidence>
<evidence type="ECO:0000256" key="5">
    <source>
        <dbReference type="ARBA" id="ARBA00022618"/>
    </source>
</evidence>
<evidence type="ECO:0000256" key="4">
    <source>
        <dbReference type="ARBA" id="ARBA00022475"/>
    </source>
</evidence>
<comment type="subcellular location">
    <subcellularLocation>
        <location evidence="1">Cell membrane</location>
        <topology evidence="1">Multi-pass membrane protein</topology>
    </subcellularLocation>
</comment>
<reference evidence="15" key="1">
    <citation type="submission" date="2018-08" db="EMBL/GenBank/DDBJ databases">
        <authorList>
            <person name="Chevrot R."/>
        </authorList>
    </citation>
    <scope>NUCLEOTIDE SEQUENCE [LARGE SCALE GENOMIC DNA]</scope>
</reference>
<gene>
    <name evidence="14" type="primary">ftsX</name>
    <name evidence="14" type="ORF">PBLR_14905</name>
</gene>
<evidence type="ECO:0000259" key="12">
    <source>
        <dbReference type="Pfam" id="PF02687"/>
    </source>
</evidence>
<keyword evidence="4 10" id="KW-1003">Cell membrane</keyword>
<protein>
    <recommendedName>
        <fullName evidence="3 10">Cell division protein FtsX</fullName>
    </recommendedName>
</protein>
<dbReference type="GO" id="GO:0051301">
    <property type="term" value="P:cell division"/>
    <property type="evidence" value="ECO:0007669"/>
    <property type="project" value="UniProtKB-KW"/>
</dbReference>
<dbReference type="PANTHER" id="PTHR47755">
    <property type="entry name" value="CELL DIVISION PROTEIN FTSX"/>
    <property type="match status" value="1"/>
</dbReference>
<evidence type="ECO:0000259" key="13">
    <source>
        <dbReference type="Pfam" id="PF18075"/>
    </source>
</evidence>
<keyword evidence="9 10" id="KW-0131">Cell cycle</keyword>
<evidence type="ECO:0000256" key="11">
    <source>
        <dbReference type="SAM" id="Phobius"/>
    </source>
</evidence>
<dbReference type="GO" id="GO:0005886">
    <property type="term" value="C:plasma membrane"/>
    <property type="evidence" value="ECO:0007669"/>
    <property type="project" value="UniProtKB-SubCell"/>
</dbReference>
<organism evidence="14 15">
    <name type="scientific">Paenibacillus alvei</name>
    <name type="common">Bacillus alvei</name>
    <dbReference type="NCBI Taxonomy" id="44250"/>
    <lineage>
        <taxon>Bacteria</taxon>
        <taxon>Bacillati</taxon>
        <taxon>Bacillota</taxon>
        <taxon>Bacilli</taxon>
        <taxon>Bacillales</taxon>
        <taxon>Paenibacillaceae</taxon>
        <taxon>Paenibacillus</taxon>
    </lineage>
</organism>
<dbReference type="PANTHER" id="PTHR47755:SF1">
    <property type="entry name" value="CELL DIVISION PROTEIN FTSX"/>
    <property type="match status" value="1"/>
</dbReference>
<dbReference type="InterPro" id="IPR058204">
    <property type="entry name" value="FtsX_firmicutes-type"/>
</dbReference>
<evidence type="ECO:0000313" key="15">
    <source>
        <dbReference type="Proteomes" id="UP000304148"/>
    </source>
</evidence>
<dbReference type="InterPro" id="IPR003838">
    <property type="entry name" value="ABC3_permease_C"/>
</dbReference>
<evidence type="ECO:0000256" key="8">
    <source>
        <dbReference type="ARBA" id="ARBA00023136"/>
    </source>
</evidence>
<keyword evidence="8 10" id="KW-0472">Membrane</keyword>
<dbReference type="AlphaFoldDB" id="A0A383RJE0"/>
<keyword evidence="5 10" id="KW-0132">Cell division</keyword>
<evidence type="ECO:0000256" key="10">
    <source>
        <dbReference type="PIRNR" id="PIRNR003097"/>
    </source>
</evidence>
<feature type="transmembrane region" description="Helical" evidence="11">
    <location>
        <begin position="191"/>
        <end position="217"/>
    </location>
</feature>
<feature type="domain" description="FtsX extracellular" evidence="13">
    <location>
        <begin position="70"/>
        <end position="160"/>
    </location>
</feature>
<dbReference type="EMBL" id="LS992241">
    <property type="protein sequence ID" value="SYX86479.1"/>
    <property type="molecule type" value="Genomic_DNA"/>
</dbReference>
<dbReference type="Pfam" id="PF18075">
    <property type="entry name" value="FtsX_ECD"/>
    <property type="match status" value="1"/>
</dbReference>
<feature type="transmembrane region" description="Helical" evidence="11">
    <location>
        <begin position="282"/>
        <end position="303"/>
    </location>
</feature>
<dbReference type="Proteomes" id="UP000304148">
    <property type="component" value="Chromosome"/>
</dbReference>
<dbReference type="InterPro" id="IPR004513">
    <property type="entry name" value="FtsX"/>
</dbReference>
<evidence type="ECO:0000256" key="6">
    <source>
        <dbReference type="ARBA" id="ARBA00022692"/>
    </source>
</evidence>
<feature type="transmembrane region" description="Helical" evidence="11">
    <location>
        <begin position="238"/>
        <end position="262"/>
    </location>
</feature>
<dbReference type="InterPro" id="IPR040690">
    <property type="entry name" value="FtsX_ECD"/>
</dbReference>
<accession>A0A383RJE0</accession>
<dbReference type="NCBIfam" id="NF038347">
    <property type="entry name" value="FtsX_Gpos"/>
    <property type="match status" value="1"/>
</dbReference>